<name>A0A1I1ECT3_9LACO</name>
<evidence type="ECO:0000259" key="2">
    <source>
        <dbReference type="Pfam" id="PF17966"/>
    </source>
</evidence>
<protein>
    <recommendedName>
        <fullName evidence="2">Mub B2-like domain-containing protein</fullName>
    </recommendedName>
</protein>
<feature type="compositionally biased region" description="Low complexity" evidence="1">
    <location>
        <begin position="317"/>
        <end position="363"/>
    </location>
</feature>
<proteinExistence type="predicted"/>
<feature type="domain" description="Mub B2-like" evidence="2">
    <location>
        <begin position="216"/>
        <end position="317"/>
    </location>
</feature>
<dbReference type="OrthoDB" id="2282350at2"/>
<dbReference type="Pfam" id="PF17966">
    <property type="entry name" value="Muc_B2"/>
    <property type="match status" value="2"/>
</dbReference>
<feature type="region of interest" description="Disordered" evidence="1">
    <location>
        <begin position="316"/>
        <end position="391"/>
    </location>
</feature>
<gene>
    <name evidence="3" type="ORF">SAMN05660453_0328</name>
</gene>
<dbReference type="Proteomes" id="UP000199376">
    <property type="component" value="Unassembled WGS sequence"/>
</dbReference>
<feature type="compositionally biased region" description="Polar residues" evidence="1">
    <location>
        <begin position="364"/>
        <end position="375"/>
    </location>
</feature>
<organism evidence="3 4">
    <name type="scientific">Fructobacillus durionis</name>
    <dbReference type="NCBI Taxonomy" id="283737"/>
    <lineage>
        <taxon>Bacteria</taxon>
        <taxon>Bacillati</taxon>
        <taxon>Bacillota</taxon>
        <taxon>Bacilli</taxon>
        <taxon>Lactobacillales</taxon>
        <taxon>Lactobacillaceae</taxon>
        <taxon>Fructobacillus</taxon>
    </lineage>
</organism>
<dbReference type="RefSeq" id="WP_091501379.1">
    <property type="nucleotide sequence ID" value="NZ_FOLI01000001.1"/>
</dbReference>
<accession>A0A1I1ECT3</accession>
<keyword evidence="4" id="KW-1185">Reference proteome</keyword>
<sequence>MTKQVNQKHSTLTKKIINGSFISATLAAGIFFTNTSDIQANAAETNTSSSATQSSNTHTICTITPNGYYIGNAFYSYGTNGINLPSNVKQFDFYRTYTRTIRYVDAGSNTEVAKTVQQSVSLVRWGTYDYTTNQMLNWGTYSASKDGNPVGDSIQFNKQDSPDLTSEGLELTGASTVDALPITPSTISSDNSSDPVVTVYYKHKTRAVNTSDNAVTQKVTTRQINLVNSTGQVIGQTTQKVTFNRSALYYDEYSKQVVYSDWEANVGTGSDWASYAVPTSVTYENNTYSDPDLTTIEKEVVNAATSDSTITVTYQKSAASSDSSNSDKGSDSSNNASNQSNNTDSNSVATSSNSSSNDSKQSSETARTDSTSTDNKASKRNKNTVLPSTAASTESTNYSLIMLALATSAVLTVTFFTRSSK</sequence>
<evidence type="ECO:0000313" key="3">
    <source>
        <dbReference type="EMBL" id="SFB82723.1"/>
    </source>
</evidence>
<feature type="domain" description="Mub B2-like" evidence="2">
    <location>
        <begin position="92"/>
        <end position="204"/>
    </location>
</feature>
<dbReference type="AlphaFoldDB" id="A0A1I1ECT3"/>
<evidence type="ECO:0000313" key="4">
    <source>
        <dbReference type="Proteomes" id="UP000199376"/>
    </source>
</evidence>
<dbReference type="EMBL" id="FOLI01000001">
    <property type="protein sequence ID" value="SFB82723.1"/>
    <property type="molecule type" value="Genomic_DNA"/>
</dbReference>
<dbReference type="InterPro" id="IPR041495">
    <property type="entry name" value="Mub_B2"/>
</dbReference>
<dbReference type="Gene3D" id="2.60.40.4300">
    <property type="match status" value="2"/>
</dbReference>
<evidence type="ECO:0000256" key="1">
    <source>
        <dbReference type="SAM" id="MobiDB-lite"/>
    </source>
</evidence>
<reference evidence="3 4" key="1">
    <citation type="submission" date="2016-10" db="EMBL/GenBank/DDBJ databases">
        <authorList>
            <person name="de Groot N.N."/>
        </authorList>
    </citation>
    <scope>NUCLEOTIDE SEQUENCE [LARGE SCALE GENOMIC DNA]</scope>
    <source>
        <strain evidence="3 4">DSM 19113</strain>
    </source>
</reference>